<keyword evidence="10" id="KW-0472">Membrane</keyword>
<dbReference type="PANTHER" id="PTHR43221">
    <property type="entry name" value="PROTEASE HTPX"/>
    <property type="match status" value="1"/>
</dbReference>
<protein>
    <submittedName>
        <fullName evidence="13">Protease HtpX</fullName>
        <ecNumber evidence="13">3.4.24.-</ecNumber>
    </submittedName>
</protein>
<dbReference type="EMBL" id="VSSQ01005187">
    <property type="protein sequence ID" value="MPM28187.1"/>
    <property type="molecule type" value="Genomic_DNA"/>
</dbReference>
<dbReference type="AlphaFoldDB" id="A0A644YIR0"/>
<dbReference type="Gene3D" id="3.30.2010.10">
    <property type="entry name" value="Metalloproteases ('zincins'), catalytic domain"/>
    <property type="match status" value="1"/>
</dbReference>
<evidence type="ECO:0000256" key="10">
    <source>
        <dbReference type="ARBA" id="ARBA00023136"/>
    </source>
</evidence>
<reference evidence="13" key="1">
    <citation type="submission" date="2019-08" db="EMBL/GenBank/DDBJ databases">
        <authorList>
            <person name="Kucharzyk K."/>
            <person name="Murdoch R.W."/>
            <person name="Higgins S."/>
            <person name="Loffler F."/>
        </authorList>
    </citation>
    <scope>NUCLEOTIDE SEQUENCE</scope>
</reference>
<evidence type="ECO:0000256" key="2">
    <source>
        <dbReference type="ARBA" id="ARBA00022475"/>
    </source>
</evidence>
<dbReference type="EC" id="3.4.24.-" evidence="13"/>
<evidence type="ECO:0000313" key="13">
    <source>
        <dbReference type="EMBL" id="MPM28187.1"/>
    </source>
</evidence>
<dbReference type="PANTHER" id="PTHR43221:SF3">
    <property type="entry name" value="SLL1280 PROTEIN"/>
    <property type="match status" value="1"/>
</dbReference>
<organism evidence="13">
    <name type="scientific">bioreactor metagenome</name>
    <dbReference type="NCBI Taxonomy" id="1076179"/>
    <lineage>
        <taxon>unclassified sequences</taxon>
        <taxon>metagenomes</taxon>
        <taxon>ecological metagenomes</taxon>
    </lineage>
</organism>
<keyword evidence="9" id="KW-0482">Metalloprotease</keyword>
<evidence type="ECO:0000256" key="4">
    <source>
        <dbReference type="ARBA" id="ARBA00022692"/>
    </source>
</evidence>
<evidence type="ECO:0000256" key="8">
    <source>
        <dbReference type="ARBA" id="ARBA00022989"/>
    </source>
</evidence>
<dbReference type="InterPro" id="IPR026870">
    <property type="entry name" value="Zinc_ribbon_dom"/>
</dbReference>
<dbReference type="GO" id="GO:0004222">
    <property type="term" value="F:metalloendopeptidase activity"/>
    <property type="evidence" value="ECO:0007669"/>
    <property type="project" value="InterPro"/>
</dbReference>
<keyword evidence="5" id="KW-0479">Metal-binding</keyword>
<comment type="caution">
    <text evidence="13">The sequence shown here is derived from an EMBL/GenBank/DDBJ whole genome shotgun (WGS) entry which is preliminary data.</text>
</comment>
<evidence type="ECO:0000256" key="6">
    <source>
        <dbReference type="ARBA" id="ARBA00022801"/>
    </source>
</evidence>
<comment type="cofactor">
    <cofactor evidence="1">
        <name>Zn(2+)</name>
        <dbReference type="ChEBI" id="CHEBI:29105"/>
    </cofactor>
</comment>
<feature type="domain" description="Peptidase M48" evidence="11">
    <location>
        <begin position="13"/>
        <end position="183"/>
    </location>
</feature>
<dbReference type="Pfam" id="PF13240">
    <property type="entry name" value="Zn_Ribbon_1"/>
    <property type="match status" value="1"/>
</dbReference>
<accession>A0A644YIR0</accession>
<keyword evidence="3 13" id="KW-0645">Protease</keyword>
<name>A0A644YIR0_9ZZZZ</name>
<keyword evidence="2" id="KW-1003">Cell membrane</keyword>
<evidence type="ECO:0000256" key="1">
    <source>
        <dbReference type="ARBA" id="ARBA00001947"/>
    </source>
</evidence>
<dbReference type="InterPro" id="IPR001915">
    <property type="entry name" value="Peptidase_M48"/>
</dbReference>
<feature type="domain" description="Zinc-ribbon" evidence="12">
    <location>
        <begin position="204"/>
        <end position="225"/>
    </location>
</feature>
<evidence type="ECO:0000256" key="9">
    <source>
        <dbReference type="ARBA" id="ARBA00023049"/>
    </source>
</evidence>
<keyword evidence="8" id="KW-1133">Transmembrane helix</keyword>
<proteinExistence type="predicted"/>
<evidence type="ECO:0000256" key="7">
    <source>
        <dbReference type="ARBA" id="ARBA00022833"/>
    </source>
</evidence>
<sequence length="225" mass="25076">MKDIPKLYIREGYNIDAYATCYSYPIVTLFTGAIDKMTDEELSFVIGHELGHIKGEHLLYKDVASKMSIISRIITDATFGFGGVVSTSLEVALLYWSRMAEYSCDRAGLLVCQNYDAAIHAIMKLAGGILVNDESISTDAFMEQVKEFVDYDQDSIDKVAKVFSVLDDTHPWTVMRAAELKKWVEDGSYKKTLSRNRNADILVCSVCGKTNKENSKFCSACGAKL</sequence>
<dbReference type="CDD" id="cd07325">
    <property type="entry name" value="M48_Ste24p_like"/>
    <property type="match status" value="1"/>
</dbReference>
<evidence type="ECO:0000256" key="3">
    <source>
        <dbReference type="ARBA" id="ARBA00022670"/>
    </source>
</evidence>
<evidence type="ECO:0000259" key="12">
    <source>
        <dbReference type="Pfam" id="PF13240"/>
    </source>
</evidence>
<dbReference type="Pfam" id="PF01435">
    <property type="entry name" value="Peptidase_M48"/>
    <property type="match status" value="1"/>
</dbReference>
<keyword evidence="6 13" id="KW-0378">Hydrolase</keyword>
<keyword evidence="4" id="KW-0812">Transmembrane</keyword>
<dbReference type="InterPro" id="IPR050083">
    <property type="entry name" value="HtpX_protease"/>
</dbReference>
<evidence type="ECO:0000256" key="5">
    <source>
        <dbReference type="ARBA" id="ARBA00022723"/>
    </source>
</evidence>
<dbReference type="GO" id="GO:0006508">
    <property type="term" value="P:proteolysis"/>
    <property type="evidence" value="ECO:0007669"/>
    <property type="project" value="UniProtKB-KW"/>
</dbReference>
<evidence type="ECO:0000259" key="11">
    <source>
        <dbReference type="Pfam" id="PF01435"/>
    </source>
</evidence>
<dbReference type="GO" id="GO:0046872">
    <property type="term" value="F:metal ion binding"/>
    <property type="evidence" value="ECO:0007669"/>
    <property type="project" value="UniProtKB-KW"/>
</dbReference>
<gene>
    <name evidence="13" type="primary">htpX_23</name>
    <name evidence="13" type="ORF">SDC9_74706</name>
</gene>
<keyword evidence="7" id="KW-0862">Zinc</keyword>